<feature type="domain" description="Thioredoxin" evidence="7">
    <location>
        <begin position="130"/>
        <end position="267"/>
    </location>
</feature>
<dbReference type="Proteomes" id="UP000095143">
    <property type="component" value="Unassembled WGS sequence"/>
</dbReference>
<feature type="transmembrane region" description="Helical" evidence="6">
    <location>
        <begin position="84"/>
        <end position="101"/>
    </location>
</feature>
<dbReference type="InterPro" id="IPR017937">
    <property type="entry name" value="Thioredoxin_CS"/>
</dbReference>
<dbReference type="InterPro" id="IPR036249">
    <property type="entry name" value="Thioredoxin-like_sf"/>
</dbReference>
<dbReference type="PANTHER" id="PTHR42852">
    <property type="entry name" value="THIOL:DISULFIDE INTERCHANGE PROTEIN DSBE"/>
    <property type="match status" value="1"/>
</dbReference>
<comment type="caution">
    <text evidence="8">The sequence shown here is derived from an EMBL/GenBank/DDBJ whole genome shotgun (WGS) entry which is preliminary data.</text>
</comment>
<dbReference type="InterPro" id="IPR013740">
    <property type="entry name" value="Redoxin"/>
</dbReference>
<feature type="transmembrane region" description="Helical" evidence="6">
    <location>
        <begin position="108"/>
        <end position="127"/>
    </location>
</feature>
<comment type="subcellular location">
    <subcellularLocation>
        <location evidence="1">Cell envelope</location>
    </subcellularLocation>
</comment>
<dbReference type="GO" id="GO:0015036">
    <property type="term" value="F:disulfide oxidoreductase activity"/>
    <property type="evidence" value="ECO:0007669"/>
    <property type="project" value="UniProtKB-ARBA"/>
</dbReference>
<dbReference type="CDD" id="cd02966">
    <property type="entry name" value="TlpA_like_family"/>
    <property type="match status" value="1"/>
</dbReference>
<keyword evidence="6" id="KW-0472">Membrane</keyword>
<dbReference type="GO" id="GO:0042158">
    <property type="term" value="P:lipoprotein biosynthetic process"/>
    <property type="evidence" value="ECO:0007669"/>
    <property type="project" value="InterPro"/>
</dbReference>
<keyword evidence="3" id="KW-1015">Disulfide bond</keyword>
<feature type="compositionally biased region" description="Low complexity" evidence="5">
    <location>
        <begin position="266"/>
        <end position="291"/>
    </location>
</feature>
<reference evidence="8 9" key="1">
    <citation type="submission" date="2016-08" db="EMBL/GenBank/DDBJ databases">
        <title>Whole genome sequence of Pseudomonas graminis strain UASWS1507, a potential biological control agent for agriculture.</title>
        <authorList>
            <person name="Crovadore J."/>
            <person name="Calmin G."/>
            <person name="Chablais R."/>
            <person name="Cochard B."/>
            <person name="Lefort F."/>
        </authorList>
    </citation>
    <scope>NUCLEOTIDE SEQUENCE [LARGE SCALE GENOMIC DNA]</scope>
    <source>
        <strain evidence="8 9">UASWS1507</strain>
    </source>
</reference>
<name>A0A1C2D9Z9_9PSED</name>
<dbReference type="PROSITE" id="PS51352">
    <property type="entry name" value="THIOREDOXIN_2"/>
    <property type="match status" value="1"/>
</dbReference>
<feature type="region of interest" description="Disordered" evidence="5">
    <location>
        <begin position="264"/>
        <end position="291"/>
    </location>
</feature>
<dbReference type="InterPro" id="IPR013766">
    <property type="entry name" value="Thioredoxin_domain"/>
</dbReference>
<dbReference type="Pfam" id="PF01790">
    <property type="entry name" value="LGT"/>
    <property type="match status" value="1"/>
</dbReference>
<dbReference type="GO" id="GO:0030313">
    <property type="term" value="C:cell envelope"/>
    <property type="evidence" value="ECO:0007669"/>
    <property type="project" value="UniProtKB-SubCell"/>
</dbReference>
<organism evidence="8 9">
    <name type="scientific">Pseudomonas graminis</name>
    <dbReference type="NCBI Taxonomy" id="158627"/>
    <lineage>
        <taxon>Bacteria</taxon>
        <taxon>Pseudomonadati</taxon>
        <taxon>Pseudomonadota</taxon>
        <taxon>Gammaproteobacteria</taxon>
        <taxon>Pseudomonadales</taxon>
        <taxon>Pseudomonadaceae</taxon>
        <taxon>Pseudomonas</taxon>
    </lineage>
</organism>
<evidence type="ECO:0000256" key="5">
    <source>
        <dbReference type="SAM" id="MobiDB-lite"/>
    </source>
</evidence>
<sequence length="291" mass="31835">MLSFSVGPFALSLNHLLLLVALALATLVGWISGRKQRINPERAVFGLFMFGLLVARLAFVVRYWAQYESDLLRIVDIRDGGFSAWPGVLAIVVGAAVIAWRRPLQRRPLGWGVASGLLFWWLSSLAIESLRRDVPLPDLTLRNGAGESVQLRDYTGRKLVVNLWATWCPPCRREMPVLQAAQQANPDVVFLFVNQGESPREVATFLSSQGLQLDNVLFDDSGELGRRAGSAALPTTLFYGMNGRQLDGHLGELSSASLTHYLDGFSQPSSASSPTSSQPSSPPSSQQRTTP</sequence>
<dbReference type="OrthoDB" id="9799347at2"/>
<dbReference type="InterPro" id="IPR050553">
    <property type="entry name" value="Thioredoxin_ResA/DsbE_sf"/>
</dbReference>
<keyword evidence="6" id="KW-0812">Transmembrane</keyword>
<dbReference type="GO" id="GO:0017004">
    <property type="term" value="P:cytochrome complex assembly"/>
    <property type="evidence" value="ECO:0007669"/>
    <property type="project" value="UniProtKB-KW"/>
</dbReference>
<dbReference type="Pfam" id="PF08534">
    <property type="entry name" value="Redoxin"/>
    <property type="match status" value="1"/>
</dbReference>
<evidence type="ECO:0000256" key="1">
    <source>
        <dbReference type="ARBA" id="ARBA00004196"/>
    </source>
</evidence>
<dbReference type="InterPro" id="IPR001640">
    <property type="entry name" value="Lgt"/>
</dbReference>
<dbReference type="PANTHER" id="PTHR42852:SF6">
    <property type="entry name" value="THIOL:DISULFIDE INTERCHANGE PROTEIN DSBE"/>
    <property type="match status" value="1"/>
</dbReference>
<evidence type="ECO:0000256" key="4">
    <source>
        <dbReference type="ARBA" id="ARBA00023284"/>
    </source>
</evidence>
<dbReference type="GO" id="GO:0005886">
    <property type="term" value="C:plasma membrane"/>
    <property type="evidence" value="ECO:0007669"/>
    <property type="project" value="InterPro"/>
</dbReference>
<dbReference type="GO" id="GO:0008961">
    <property type="term" value="F:phosphatidylglycerol-prolipoprotein diacylglyceryl transferase activity"/>
    <property type="evidence" value="ECO:0007669"/>
    <property type="project" value="InterPro"/>
</dbReference>
<evidence type="ECO:0000313" key="8">
    <source>
        <dbReference type="EMBL" id="OCX11587.1"/>
    </source>
</evidence>
<feature type="transmembrane region" description="Helical" evidence="6">
    <location>
        <begin position="12"/>
        <end position="31"/>
    </location>
</feature>
<gene>
    <name evidence="8" type="ORF">BBI10_25780</name>
</gene>
<feature type="transmembrane region" description="Helical" evidence="6">
    <location>
        <begin position="43"/>
        <end position="64"/>
    </location>
</feature>
<keyword evidence="4" id="KW-0676">Redox-active center</keyword>
<evidence type="ECO:0000313" key="9">
    <source>
        <dbReference type="Proteomes" id="UP000095143"/>
    </source>
</evidence>
<dbReference type="RefSeq" id="WP_065993001.1">
    <property type="nucleotide sequence ID" value="NZ_MDEN01000069.1"/>
</dbReference>
<accession>A0A1C2D9Z9</accession>
<evidence type="ECO:0000256" key="3">
    <source>
        <dbReference type="ARBA" id="ARBA00023157"/>
    </source>
</evidence>
<evidence type="ECO:0000256" key="2">
    <source>
        <dbReference type="ARBA" id="ARBA00022748"/>
    </source>
</evidence>
<dbReference type="SUPFAM" id="SSF52833">
    <property type="entry name" value="Thioredoxin-like"/>
    <property type="match status" value="1"/>
</dbReference>
<dbReference type="Gene3D" id="3.40.30.10">
    <property type="entry name" value="Glutaredoxin"/>
    <property type="match status" value="1"/>
</dbReference>
<dbReference type="AlphaFoldDB" id="A0A1C2D9Z9"/>
<proteinExistence type="predicted"/>
<protein>
    <submittedName>
        <fullName evidence="8">Peroxiredoxin</fullName>
    </submittedName>
</protein>
<keyword evidence="2" id="KW-0201">Cytochrome c-type biogenesis</keyword>
<dbReference type="EMBL" id="MDEN01000069">
    <property type="protein sequence ID" value="OCX11587.1"/>
    <property type="molecule type" value="Genomic_DNA"/>
</dbReference>
<dbReference type="PROSITE" id="PS00194">
    <property type="entry name" value="THIOREDOXIN_1"/>
    <property type="match status" value="1"/>
</dbReference>
<keyword evidence="6" id="KW-1133">Transmembrane helix</keyword>
<evidence type="ECO:0000259" key="7">
    <source>
        <dbReference type="PROSITE" id="PS51352"/>
    </source>
</evidence>
<evidence type="ECO:0000256" key="6">
    <source>
        <dbReference type="SAM" id="Phobius"/>
    </source>
</evidence>